<evidence type="ECO:0000256" key="1">
    <source>
        <dbReference type="SAM" id="MobiDB-lite"/>
    </source>
</evidence>
<dbReference type="InterPro" id="IPR005546">
    <property type="entry name" value="Autotransporte_beta"/>
</dbReference>
<feature type="domain" description="Autotransporter" evidence="2">
    <location>
        <begin position="367"/>
        <end position="653"/>
    </location>
</feature>
<feature type="compositionally biased region" description="Gly residues" evidence="1">
    <location>
        <begin position="291"/>
        <end position="306"/>
    </location>
</feature>
<evidence type="ECO:0000259" key="2">
    <source>
        <dbReference type="PROSITE" id="PS51208"/>
    </source>
</evidence>
<accession>A0ABT1CQD4</accession>
<protein>
    <submittedName>
        <fullName evidence="3">Autotransporter domain-containing protein</fullName>
    </submittedName>
</protein>
<organism evidence="3 4">
    <name type="scientific">Hoeflea alexandrii</name>
    <dbReference type="NCBI Taxonomy" id="288436"/>
    <lineage>
        <taxon>Bacteria</taxon>
        <taxon>Pseudomonadati</taxon>
        <taxon>Pseudomonadota</taxon>
        <taxon>Alphaproteobacteria</taxon>
        <taxon>Hyphomicrobiales</taxon>
        <taxon>Rhizobiaceae</taxon>
        <taxon>Hoeflea</taxon>
    </lineage>
</organism>
<dbReference type="Pfam" id="PF03797">
    <property type="entry name" value="Autotransporter"/>
    <property type="match status" value="1"/>
</dbReference>
<dbReference type="InterPro" id="IPR036709">
    <property type="entry name" value="Autotransporte_beta_dom_sf"/>
</dbReference>
<dbReference type="Gene3D" id="2.40.128.130">
    <property type="entry name" value="Autotransporter beta-domain"/>
    <property type="match status" value="1"/>
</dbReference>
<sequence length="653" mass="67425">MNLVGVDIGENRSIELTKASGIKQIQDVYIVSAQPRTYQSFSISNPNLVAIGAYNIIGQTFVQPTDLTLKQSAITNAKVLGIEKGSTLKLDASTIDTEFVRLDGTLAGNGTIRGAAGAGSSVSFFTRSGSVLSPGLSIGTLNIEGSLGVQGATSLISEIDPNAAQKADLLSVTGALTGANNLTVTLEKDSGFSASGAGEISDFTGSTYTVLTAASIDSDAVTLVEGGSLNAHLSARLIGQPSATGQVVVGFTDNSATPGHVPSKLPASTPWSTLASAIAATHHNTVVNGIAGGGTAPGGTGSGSGGQQRLSNGQTVSTAWLGLTNAQVGQLDQVHAEPYSSNLTVGLEQLEHIASSVMARMSADDGSNARDDGLWMDVSHIRGRVDGKNGLGDFGYSLSNLLVGADLIEHERFSAGVYGGYAHKTMHEHDKVSQDFSGQSAVAGVYGFAEIDQFVLSMTAGYAHGWHTSKRFNPNVGLFTGGVASAAFTSRSAFASSQLGYRIEIDDTTRLEPFVTGSYSRIWQSGLAESGGHDFNYRIAKAHAEALTGGVGVNFSTDLSTTATGRDLMLVAFLRYDHDFEAAKTTAHQVSATSHLFGTFTQAGQNRGAHSVTGGLGLSGSLTARTAIRAGVTASRNQNGHEIGGGAHLKVKF</sequence>
<evidence type="ECO:0000313" key="3">
    <source>
        <dbReference type="EMBL" id="MCO6408422.1"/>
    </source>
</evidence>
<dbReference type="PROSITE" id="PS51208">
    <property type="entry name" value="AUTOTRANSPORTER"/>
    <property type="match status" value="1"/>
</dbReference>
<comment type="caution">
    <text evidence="3">The sequence shown here is derived from an EMBL/GenBank/DDBJ whole genome shotgun (WGS) entry which is preliminary data.</text>
</comment>
<dbReference type="RefSeq" id="WP_193217262.1">
    <property type="nucleotide sequence ID" value="NZ_JAAAML010000001.1"/>
</dbReference>
<evidence type="ECO:0000313" key="4">
    <source>
        <dbReference type="Proteomes" id="UP001320715"/>
    </source>
</evidence>
<dbReference type="SUPFAM" id="SSF103515">
    <property type="entry name" value="Autotransporter"/>
    <property type="match status" value="1"/>
</dbReference>
<name>A0ABT1CQD4_9HYPH</name>
<reference evidence="3 4" key="1">
    <citation type="submission" date="2020-01" db="EMBL/GenBank/DDBJ databases">
        <title>Genomes of bacteria type strains.</title>
        <authorList>
            <person name="Chen J."/>
            <person name="Zhu S."/>
            <person name="Yang J."/>
        </authorList>
    </citation>
    <scope>NUCLEOTIDE SEQUENCE [LARGE SCALE GENOMIC DNA]</scope>
    <source>
        <strain evidence="3 4">DSM 16655</strain>
    </source>
</reference>
<gene>
    <name evidence="3" type="ORF">GTW23_09580</name>
</gene>
<dbReference type="SMART" id="SM00869">
    <property type="entry name" value="Autotransporter"/>
    <property type="match status" value="1"/>
</dbReference>
<dbReference type="Proteomes" id="UP001320715">
    <property type="component" value="Unassembled WGS sequence"/>
</dbReference>
<proteinExistence type="predicted"/>
<feature type="region of interest" description="Disordered" evidence="1">
    <location>
        <begin position="291"/>
        <end position="311"/>
    </location>
</feature>
<dbReference type="EMBL" id="JAAAML010000001">
    <property type="protein sequence ID" value="MCO6408422.1"/>
    <property type="molecule type" value="Genomic_DNA"/>
</dbReference>
<keyword evidence="4" id="KW-1185">Reference proteome</keyword>